<dbReference type="EMBL" id="RBWV01000013">
    <property type="protein sequence ID" value="RKS72672.1"/>
    <property type="molecule type" value="Genomic_DNA"/>
</dbReference>
<reference evidence="1 2" key="1">
    <citation type="submission" date="2018-10" db="EMBL/GenBank/DDBJ databases">
        <title>Genomic Encyclopedia of Archaeal and Bacterial Type Strains, Phase II (KMG-II): from individual species to whole genera.</title>
        <authorList>
            <person name="Goeker M."/>
        </authorList>
    </citation>
    <scope>NUCLEOTIDE SEQUENCE [LARGE SCALE GENOMIC DNA]</scope>
    <source>
        <strain evidence="1 2">RP-AC37</strain>
    </source>
</reference>
<name>A0A420XN29_9ACTN</name>
<organism evidence="1 2">
    <name type="scientific">Motilibacter peucedani</name>
    <dbReference type="NCBI Taxonomy" id="598650"/>
    <lineage>
        <taxon>Bacteria</taxon>
        <taxon>Bacillati</taxon>
        <taxon>Actinomycetota</taxon>
        <taxon>Actinomycetes</taxon>
        <taxon>Motilibacterales</taxon>
        <taxon>Motilibacteraceae</taxon>
        <taxon>Motilibacter</taxon>
    </lineage>
</organism>
<sequence length="100" mass="10211">MSDLRVDSDVLLDAASAVRDAPAPGVQAAGGAAPGEGAVGHADLAGALSAMSAAWKQGVTALDTDTTRAGDGLRANALRYVETDLKLQEQVDRIRRGLPE</sequence>
<dbReference type="Proteomes" id="UP000281955">
    <property type="component" value="Unassembled WGS sequence"/>
</dbReference>
<evidence type="ECO:0008006" key="3">
    <source>
        <dbReference type="Google" id="ProtNLM"/>
    </source>
</evidence>
<dbReference type="InParanoid" id="A0A420XN29"/>
<gene>
    <name evidence="1" type="ORF">CLV35_2920</name>
</gene>
<protein>
    <recommendedName>
        <fullName evidence="3">Excreted virulence factor EspC (Type VII ESX diderm)</fullName>
    </recommendedName>
</protein>
<evidence type="ECO:0000313" key="2">
    <source>
        <dbReference type="Proteomes" id="UP000281955"/>
    </source>
</evidence>
<dbReference type="AlphaFoldDB" id="A0A420XN29"/>
<comment type="caution">
    <text evidence="1">The sequence shown here is derived from an EMBL/GenBank/DDBJ whole genome shotgun (WGS) entry which is preliminary data.</text>
</comment>
<accession>A0A420XN29</accession>
<keyword evidence="2" id="KW-1185">Reference proteome</keyword>
<evidence type="ECO:0000313" key="1">
    <source>
        <dbReference type="EMBL" id="RKS72672.1"/>
    </source>
</evidence>
<dbReference type="RefSeq" id="WP_147431979.1">
    <property type="nucleotide sequence ID" value="NZ_RBWV01000013.1"/>
</dbReference>
<proteinExistence type="predicted"/>